<gene>
    <name evidence="6" type="ORF">FC24_GL000711</name>
</gene>
<accession>A0A0R2CY66</accession>
<dbReference type="Pfam" id="PF01988">
    <property type="entry name" value="VIT1"/>
    <property type="match status" value="1"/>
</dbReference>
<evidence type="ECO:0000256" key="4">
    <source>
        <dbReference type="ARBA" id="ARBA00023136"/>
    </source>
</evidence>
<dbReference type="PATRIC" id="fig|1423796.3.peg.729"/>
<dbReference type="AlphaFoldDB" id="A0A0R2CY66"/>
<dbReference type="EMBL" id="AYYI01000103">
    <property type="protein sequence ID" value="KRM93019.1"/>
    <property type="molecule type" value="Genomic_DNA"/>
</dbReference>
<organism evidence="6 7">
    <name type="scientific">Loigolactobacillus rennini DSM 20253</name>
    <dbReference type="NCBI Taxonomy" id="1423796"/>
    <lineage>
        <taxon>Bacteria</taxon>
        <taxon>Bacillati</taxon>
        <taxon>Bacillota</taxon>
        <taxon>Bacilli</taxon>
        <taxon>Lactobacillales</taxon>
        <taxon>Lactobacillaceae</taxon>
        <taxon>Loigolactobacillus</taxon>
    </lineage>
</organism>
<evidence type="ECO:0000256" key="3">
    <source>
        <dbReference type="ARBA" id="ARBA00022989"/>
    </source>
</evidence>
<keyword evidence="2 5" id="KW-0812">Transmembrane</keyword>
<feature type="transmembrane region" description="Helical" evidence="5">
    <location>
        <begin position="21"/>
        <end position="47"/>
    </location>
</feature>
<dbReference type="STRING" id="1423796.FC24_GL000711"/>
<dbReference type="Proteomes" id="UP000051638">
    <property type="component" value="Unassembled WGS sequence"/>
</dbReference>
<keyword evidence="3 5" id="KW-1133">Transmembrane helix</keyword>
<name>A0A0R2CY66_9LACO</name>
<evidence type="ECO:0000256" key="1">
    <source>
        <dbReference type="ARBA" id="ARBA00004127"/>
    </source>
</evidence>
<reference evidence="6 7" key="1">
    <citation type="journal article" date="2015" name="Genome Announc.">
        <title>Expanding the biotechnology potential of lactobacilli through comparative genomics of 213 strains and associated genera.</title>
        <authorList>
            <person name="Sun Z."/>
            <person name="Harris H.M."/>
            <person name="McCann A."/>
            <person name="Guo C."/>
            <person name="Argimon S."/>
            <person name="Zhang W."/>
            <person name="Yang X."/>
            <person name="Jeffery I.B."/>
            <person name="Cooney J.C."/>
            <person name="Kagawa T.F."/>
            <person name="Liu W."/>
            <person name="Song Y."/>
            <person name="Salvetti E."/>
            <person name="Wrobel A."/>
            <person name="Rasinkangas P."/>
            <person name="Parkhill J."/>
            <person name="Rea M.C."/>
            <person name="O'Sullivan O."/>
            <person name="Ritari J."/>
            <person name="Douillard F.P."/>
            <person name="Paul Ross R."/>
            <person name="Yang R."/>
            <person name="Briner A.E."/>
            <person name="Felis G.E."/>
            <person name="de Vos W.M."/>
            <person name="Barrangou R."/>
            <person name="Klaenhammer T.R."/>
            <person name="Caufield P.W."/>
            <person name="Cui Y."/>
            <person name="Zhang H."/>
            <person name="O'Toole P.W."/>
        </authorList>
    </citation>
    <scope>NUCLEOTIDE SEQUENCE [LARGE SCALE GENOMIC DNA]</scope>
    <source>
        <strain evidence="6 7">DSM 20253</strain>
    </source>
</reference>
<sequence>MLDLHLHRSQAKPSLRLSEWLNVLRAGVLGMNDGIISTAGIVLGVAGAQQSSFALFIAGVSGMLAGAFSMGGGEYVSVSQQRDMQAMTAHRQKQAIAKNYPKELADLTAVYTAKGISKELAQQVATELMLKDGLGATCREKYNIELGNYFNPWHAAISSFCSFFAGAILPLLTITLVPAKWKVSVTMLAVACALLLTGYASATLGKTKRKRAVLRNLLVGLLTMFVTYAVGHLFAI</sequence>
<evidence type="ECO:0008006" key="8">
    <source>
        <dbReference type="Google" id="ProtNLM"/>
    </source>
</evidence>
<evidence type="ECO:0000256" key="2">
    <source>
        <dbReference type="ARBA" id="ARBA00022692"/>
    </source>
</evidence>
<evidence type="ECO:0000256" key="5">
    <source>
        <dbReference type="SAM" id="Phobius"/>
    </source>
</evidence>
<feature type="transmembrane region" description="Helical" evidence="5">
    <location>
        <begin position="183"/>
        <end position="205"/>
    </location>
</feature>
<dbReference type="CDD" id="cd02432">
    <property type="entry name" value="Nodulin-21_like_1"/>
    <property type="match status" value="1"/>
</dbReference>
<dbReference type="OrthoDB" id="188924at2"/>
<evidence type="ECO:0000313" key="6">
    <source>
        <dbReference type="EMBL" id="KRM93019.1"/>
    </source>
</evidence>
<dbReference type="GO" id="GO:0012505">
    <property type="term" value="C:endomembrane system"/>
    <property type="evidence" value="ECO:0007669"/>
    <property type="project" value="UniProtKB-SubCell"/>
</dbReference>
<dbReference type="RefSeq" id="WP_057874826.1">
    <property type="nucleotide sequence ID" value="NZ_AYYI01000103.1"/>
</dbReference>
<comment type="caution">
    <text evidence="6">The sequence shown here is derived from an EMBL/GenBank/DDBJ whole genome shotgun (WGS) entry which is preliminary data.</text>
</comment>
<feature type="transmembrane region" description="Helical" evidence="5">
    <location>
        <begin position="53"/>
        <end position="77"/>
    </location>
</feature>
<proteinExistence type="predicted"/>
<comment type="subcellular location">
    <subcellularLocation>
        <location evidence="1">Endomembrane system</location>
        <topology evidence="1">Multi-pass membrane protein</topology>
    </subcellularLocation>
</comment>
<keyword evidence="4 5" id="KW-0472">Membrane</keyword>
<dbReference type="GO" id="GO:0005384">
    <property type="term" value="F:manganese ion transmembrane transporter activity"/>
    <property type="evidence" value="ECO:0007669"/>
    <property type="project" value="InterPro"/>
</dbReference>
<protein>
    <recommendedName>
        <fullName evidence="8">Integral membrane protein</fullName>
    </recommendedName>
</protein>
<feature type="transmembrane region" description="Helical" evidence="5">
    <location>
        <begin position="155"/>
        <end position="177"/>
    </location>
</feature>
<evidence type="ECO:0000313" key="7">
    <source>
        <dbReference type="Proteomes" id="UP000051638"/>
    </source>
</evidence>
<feature type="transmembrane region" description="Helical" evidence="5">
    <location>
        <begin position="217"/>
        <end position="235"/>
    </location>
</feature>
<keyword evidence="7" id="KW-1185">Reference proteome</keyword>
<dbReference type="PANTHER" id="PTHR31851">
    <property type="entry name" value="FE(2+)/MN(2+) TRANSPORTER PCL1"/>
    <property type="match status" value="1"/>
</dbReference>
<dbReference type="GO" id="GO:0030026">
    <property type="term" value="P:intracellular manganese ion homeostasis"/>
    <property type="evidence" value="ECO:0007669"/>
    <property type="project" value="InterPro"/>
</dbReference>
<dbReference type="InterPro" id="IPR008217">
    <property type="entry name" value="Ccc1_fam"/>
</dbReference>